<dbReference type="Proteomes" id="UP000005239">
    <property type="component" value="Unassembled WGS sequence"/>
</dbReference>
<gene>
    <name evidence="1" type="primary">WBGene00276484</name>
</gene>
<accession>A0A8R1YU61</accession>
<name>A0A2A6CHD2_PRIPA</name>
<accession>A0A2A6CHD2</accession>
<protein>
    <submittedName>
        <fullName evidence="1">Uncharacterized protein</fullName>
    </submittedName>
</protein>
<reference evidence="1" key="2">
    <citation type="submission" date="2022-06" db="UniProtKB">
        <authorList>
            <consortium name="EnsemblMetazoa"/>
        </authorList>
    </citation>
    <scope>IDENTIFICATION</scope>
    <source>
        <strain evidence="1">PS312</strain>
    </source>
</reference>
<evidence type="ECO:0000313" key="1">
    <source>
        <dbReference type="EnsemblMetazoa" id="PPA38115.1"/>
    </source>
</evidence>
<proteinExistence type="predicted"/>
<dbReference type="EnsemblMetazoa" id="PPA38115.1">
    <property type="protein sequence ID" value="PPA38115.1"/>
    <property type="gene ID" value="WBGene00276484"/>
</dbReference>
<evidence type="ECO:0000313" key="2">
    <source>
        <dbReference type="Proteomes" id="UP000005239"/>
    </source>
</evidence>
<dbReference type="AlphaFoldDB" id="A0A2A6CHD2"/>
<keyword evidence="2" id="KW-1185">Reference proteome</keyword>
<reference evidence="2" key="1">
    <citation type="journal article" date="2008" name="Nat. Genet.">
        <title>The Pristionchus pacificus genome provides a unique perspective on nematode lifestyle and parasitism.</title>
        <authorList>
            <person name="Dieterich C."/>
            <person name="Clifton S.W."/>
            <person name="Schuster L.N."/>
            <person name="Chinwalla A."/>
            <person name="Delehaunty K."/>
            <person name="Dinkelacker I."/>
            <person name="Fulton L."/>
            <person name="Fulton R."/>
            <person name="Godfrey J."/>
            <person name="Minx P."/>
            <person name="Mitreva M."/>
            <person name="Roeseler W."/>
            <person name="Tian H."/>
            <person name="Witte H."/>
            <person name="Yang S.P."/>
            <person name="Wilson R.K."/>
            <person name="Sommer R.J."/>
        </authorList>
    </citation>
    <scope>NUCLEOTIDE SEQUENCE [LARGE SCALE GENOMIC DNA]</scope>
    <source>
        <strain evidence="2">PS312</strain>
    </source>
</reference>
<sequence length="54" mass="6436">SFQCQDMRVRPRNSIPRPVTRPPIVHHIMRVTIPNWGADWRKGLTERRIAFGRK</sequence>
<organism evidence="1 2">
    <name type="scientific">Pristionchus pacificus</name>
    <name type="common">Parasitic nematode worm</name>
    <dbReference type="NCBI Taxonomy" id="54126"/>
    <lineage>
        <taxon>Eukaryota</taxon>
        <taxon>Metazoa</taxon>
        <taxon>Ecdysozoa</taxon>
        <taxon>Nematoda</taxon>
        <taxon>Chromadorea</taxon>
        <taxon>Rhabditida</taxon>
        <taxon>Rhabditina</taxon>
        <taxon>Diplogasteromorpha</taxon>
        <taxon>Diplogasteroidea</taxon>
        <taxon>Neodiplogasteridae</taxon>
        <taxon>Pristionchus</taxon>
    </lineage>
</organism>